<dbReference type="EMBL" id="JARBHB010000002">
    <property type="protein sequence ID" value="KAJ8894205.1"/>
    <property type="molecule type" value="Genomic_DNA"/>
</dbReference>
<dbReference type="Proteomes" id="UP001159363">
    <property type="component" value="Chromosome 2"/>
</dbReference>
<accession>A0ABQ9IDC1</accession>
<comment type="caution">
    <text evidence="1">The sequence shown here is derived from an EMBL/GenBank/DDBJ whole genome shotgun (WGS) entry which is preliminary data.</text>
</comment>
<sequence length="493" mass="55097">MKAGFRNYAHTVTKRSRGSGKLCVLQGSKPSERGYVAVNLNTAHVLPLQLVRGKTSEAPFRYCDVTSPLLSYPRGCAAKEMFKGTLTCILREQTSRKNIPTGGKLHNIRAAEVPLNHGNFVRSCTCLTKLPGTIHKSALHVWDIEAAAWLEQFCTSEGEKRGSARGVRDMRVSSLIAPTRKAMNWRAVLPDGNESQYCVDNSLNLAVHGHGTFTRSRNRSVRALRVTLTRMPSSSLPVCARRAVFPSVRCTVQIRQPMRVKRDKYGKIPECKGGGNGISPRKPADQRHLSARFPHTSVNSVGVFIQGDRPKAVLVTAYSSEEPAAKHEKVVAIYRNKTCAPSNLNMQLCARYFSFVIVSRTCVVTKPEYINRTRLERSSQKQFSDAHKTPYGRVKRCRERKINIKSSERVNVDVFTQNKQPVPNTARPNFFFAKSFPHMLDFNTVTAILYVCDSLAFTEDAYELKSSNRGIGSVLTCFGVELLWNLLASNSWP</sequence>
<organism evidence="1 2">
    <name type="scientific">Dryococelus australis</name>
    <dbReference type="NCBI Taxonomy" id="614101"/>
    <lineage>
        <taxon>Eukaryota</taxon>
        <taxon>Metazoa</taxon>
        <taxon>Ecdysozoa</taxon>
        <taxon>Arthropoda</taxon>
        <taxon>Hexapoda</taxon>
        <taxon>Insecta</taxon>
        <taxon>Pterygota</taxon>
        <taxon>Neoptera</taxon>
        <taxon>Polyneoptera</taxon>
        <taxon>Phasmatodea</taxon>
        <taxon>Verophasmatodea</taxon>
        <taxon>Anareolatae</taxon>
        <taxon>Phasmatidae</taxon>
        <taxon>Eurycanthinae</taxon>
        <taxon>Dryococelus</taxon>
    </lineage>
</organism>
<keyword evidence="2" id="KW-1185">Reference proteome</keyword>
<evidence type="ECO:0000313" key="2">
    <source>
        <dbReference type="Proteomes" id="UP001159363"/>
    </source>
</evidence>
<proteinExistence type="predicted"/>
<evidence type="ECO:0000313" key="1">
    <source>
        <dbReference type="EMBL" id="KAJ8894205.1"/>
    </source>
</evidence>
<gene>
    <name evidence="1" type="ORF">PR048_006815</name>
</gene>
<reference evidence="1 2" key="1">
    <citation type="submission" date="2023-02" db="EMBL/GenBank/DDBJ databases">
        <title>LHISI_Scaffold_Assembly.</title>
        <authorList>
            <person name="Stuart O.P."/>
            <person name="Cleave R."/>
            <person name="Magrath M.J.L."/>
            <person name="Mikheyev A.S."/>
        </authorList>
    </citation>
    <scope>NUCLEOTIDE SEQUENCE [LARGE SCALE GENOMIC DNA]</scope>
    <source>
        <strain evidence="1">Daus_M_001</strain>
        <tissue evidence="1">Leg muscle</tissue>
    </source>
</reference>
<name>A0ABQ9IDC1_9NEOP</name>
<protein>
    <submittedName>
        <fullName evidence="1">Uncharacterized protein</fullName>
    </submittedName>
</protein>